<evidence type="ECO:0008006" key="3">
    <source>
        <dbReference type="Google" id="ProtNLM"/>
    </source>
</evidence>
<name>A0A127MA28_9GAMM</name>
<accession>A0A127MA28</accession>
<dbReference type="Gene3D" id="2.40.10.220">
    <property type="entry name" value="predicted glycosyltransferase like domains"/>
    <property type="match status" value="1"/>
</dbReference>
<protein>
    <recommendedName>
        <fullName evidence="3">PilZ domain-containing protein</fullName>
    </recommendedName>
</protein>
<evidence type="ECO:0000313" key="2">
    <source>
        <dbReference type="Proteomes" id="UP000074119"/>
    </source>
</evidence>
<proteinExistence type="predicted"/>
<dbReference type="EMBL" id="CP014544">
    <property type="protein sequence ID" value="AMO70080.1"/>
    <property type="molecule type" value="Genomic_DNA"/>
</dbReference>
<gene>
    <name evidence="1" type="ORF">AZF00_18005</name>
</gene>
<dbReference type="Proteomes" id="UP000074119">
    <property type="component" value="Chromosome"/>
</dbReference>
<dbReference type="RefSeq" id="WP_062384575.1">
    <property type="nucleotide sequence ID" value="NZ_CP014544.1"/>
</dbReference>
<dbReference type="AlphaFoldDB" id="A0A127MA28"/>
<dbReference type="KEGG" id="zal:AZF00_18005"/>
<dbReference type="STRING" id="1470434.AZF00_18005"/>
<evidence type="ECO:0000313" key="1">
    <source>
        <dbReference type="EMBL" id="AMO70080.1"/>
    </source>
</evidence>
<organism evidence="1 2">
    <name type="scientific">Zhongshania aliphaticivorans</name>
    <dbReference type="NCBI Taxonomy" id="1470434"/>
    <lineage>
        <taxon>Bacteria</taxon>
        <taxon>Pseudomonadati</taxon>
        <taxon>Pseudomonadota</taxon>
        <taxon>Gammaproteobacteria</taxon>
        <taxon>Cellvibrionales</taxon>
        <taxon>Spongiibacteraceae</taxon>
        <taxon>Zhongshania</taxon>
    </lineage>
</organism>
<sequence length="124" mass="14577">MIDKIKNLRRFFRLPYPKAAEPPLTVDKDTTYRVLEISERGILLAQKSDAPLQIGETLRGNIRFHDQHCEEIEGQVYRLDSRGVIITLSQGISPKYMMQEQIYVKNTFPVFFRYTIRENFKASH</sequence>
<reference evidence="1 2" key="1">
    <citation type="submission" date="2015-12" db="EMBL/GenBank/DDBJ databases">
        <authorList>
            <person name="Shamseldin A."/>
            <person name="Moawad H."/>
            <person name="Abd El-Rahim W.M."/>
            <person name="Sadowsky M.J."/>
        </authorList>
    </citation>
    <scope>NUCLEOTIDE SEQUENCE [LARGE SCALE GENOMIC DNA]</scope>
    <source>
        <strain evidence="1 2">SM2</strain>
    </source>
</reference>